<keyword evidence="5 6" id="KW-0472">Membrane</keyword>
<protein>
    <submittedName>
        <fullName evidence="9">Cytochrome c biogenesis protein, CcmF/CycK/CcsA family</fullName>
    </submittedName>
</protein>
<evidence type="ECO:0000259" key="7">
    <source>
        <dbReference type="Pfam" id="PF01578"/>
    </source>
</evidence>
<evidence type="ECO:0000256" key="3">
    <source>
        <dbReference type="ARBA" id="ARBA00022748"/>
    </source>
</evidence>
<evidence type="ECO:0000313" key="10">
    <source>
        <dbReference type="Proteomes" id="UP000000646"/>
    </source>
</evidence>
<evidence type="ECO:0000256" key="2">
    <source>
        <dbReference type="ARBA" id="ARBA00022692"/>
    </source>
</evidence>
<evidence type="ECO:0000256" key="6">
    <source>
        <dbReference type="SAM" id="Phobius"/>
    </source>
</evidence>
<dbReference type="InterPro" id="IPR007816">
    <property type="entry name" value="ResB-like_domain"/>
</dbReference>
<dbReference type="GO" id="GO:0017004">
    <property type="term" value="P:cytochrome complex assembly"/>
    <property type="evidence" value="ECO:0007669"/>
    <property type="project" value="UniProtKB-KW"/>
</dbReference>
<dbReference type="PANTHER" id="PTHR30071:SF1">
    <property type="entry name" value="CYTOCHROME B_B6 PROTEIN-RELATED"/>
    <property type="match status" value="1"/>
</dbReference>
<sequence>MKNIIKSIGDLRVSVVLFLLFALFCALATFIESAYGTPTAWAMVYDTFWFEYIQLLLGINLLCGMFRYKMFGLKKLPLMIFHISFLFILVGSAMTRYAGFEGILPIREHTQNSLIESSKTSLRISAIKDGERYSAVNDRYIGNLPFANSFKLKLNLGDDQAVLKYKDLILNAHYTYKENNNSDPLLVLMLSQKGSQGVDVKFEKGEVKNIEGVNFAFMNDNVKAPFVKIDENLTLSSSENLHFLSMLDGQNLDLKIGEKANAKERRLYEIKDISFVVKAASLHAQEALEGSNRPQDESFWLWFKSAWLEVGRTMLISTFGEPQNWKNSLLLHFKDFALSNENKNLELTGSNALKLELSYKNESKEFYIFEYNKPIMIELAGQKFFISWALSYEQLPFDIYLRDFVLDRYPGSMSPASYASEITVKNNNENFDYRIFMNNVLDYDGYRFYQSSYDQDEKGTVLSVNKDPGKIPTYIGYFLLCLGMFMNFLNPHSRFRTLARLINKDTLKHTSVIISILLLSFGSEKTFAQDLNSTLPVVNTNHAKALATLIVQKSADGRMVPFDTLSREILEKIHQSDSYKGQNSNAVMLSMLVDVDKWQMEPFILMPQNQAVRDAIANILEIPSAKYISYKDFFDENNRYKLQKYVENANRKNPNARGVFDKEIIKLDERANVVNLVFSGELFKFIPVQNNPNNVWLAPFSAVTTLKGDEGHIVLALIQNYFSAVENAFKDGNWTRADEGLKFIKEYQEKIGYKVMPSKTKVEMEIFSNKAEIFVKLAPVYLIAGFLLLILVFSKMVVPNLKISFIFKVVYVLNVLAFVIHTVGLGLRAYLSGHAPWSNGYESMVYIAWALSLSGIFFSRKSPIALSLTSILSGVVLMVAHLSEMNPQITNLVPVLNSYWLSIHVSVITASYGFLGLCALLGIFTLFLMCFLKKDGKYNLNILRNITEATRINEMAMIFGLCLLTVGNFLGAIWANESWGRYWSWDSKETWALVSILVYAAILHLRMIPKYCNQFVFALWSMFAYWVIIMTYFGVNYFLTGLHSYAAGEAAQIPNYVYWGFALMVVLALFARRKRNFVGKL</sequence>
<feature type="transmembrane region" description="Helical" evidence="6">
    <location>
        <begin position="903"/>
        <end position="932"/>
    </location>
</feature>
<feature type="transmembrane region" description="Helical" evidence="6">
    <location>
        <begin position="843"/>
        <end position="859"/>
    </location>
</feature>
<dbReference type="eggNOG" id="COG1333">
    <property type="taxonomic scope" value="Bacteria"/>
</dbReference>
<feature type="transmembrane region" description="Helical" evidence="6">
    <location>
        <begin position="80"/>
        <end position="99"/>
    </location>
</feature>
<feature type="transmembrane region" description="Helical" evidence="6">
    <location>
        <begin position="952"/>
        <end position="975"/>
    </location>
</feature>
<reference evidence="10" key="1">
    <citation type="submission" date="2006-12" db="EMBL/GenBank/DDBJ databases">
        <authorList>
            <person name="Fouts D.E."/>
            <person name="Nelson K.E."/>
            <person name="Sebastian Y."/>
        </authorList>
    </citation>
    <scope>NUCLEOTIDE SEQUENCE [LARGE SCALE GENOMIC DNA]</scope>
    <source>
        <strain evidence="10">81-176</strain>
    </source>
</reference>
<feature type="transmembrane region" description="Helical" evidence="6">
    <location>
        <begin position="805"/>
        <end position="831"/>
    </location>
</feature>
<dbReference type="Pfam" id="PF05140">
    <property type="entry name" value="ResB"/>
    <property type="match status" value="1"/>
</dbReference>
<feature type="transmembrane region" description="Helical" evidence="6">
    <location>
        <begin position="773"/>
        <end position="793"/>
    </location>
</feature>
<comment type="subcellular location">
    <subcellularLocation>
        <location evidence="1">Membrane</location>
        <topology evidence="1">Multi-pass membrane protein</topology>
    </subcellularLocation>
</comment>
<feature type="transmembrane region" description="Helical" evidence="6">
    <location>
        <begin position="1015"/>
        <end position="1035"/>
    </location>
</feature>
<keyword evidence="3" id="KW-0201">Cytochrome c-type biogenesis</keyword>
<dbReference type="HOGENOM" id="CLU_008710_0_0_7"/>
<dbReference type="GO" id="GO:0005886">
    <property type="term" value="C:plasma membrane"/>
    <property type="evidence" value="ECO:0007669"/>
    <property type="project" value="TreeGrafter"/>
</dbReference>
<proteinExistence type="predicted"/>
<organism evidence="9 10">
    <name type="scientific">Campylobacter jejuni subsp. jejuni serotype O:23/36 (strain 81-176)</name>
    <dbReference type="NCBI Taxonomy" id="354242"/>
    <lineage>
        <taxon>Bacteria</taxon>
        <taxon>Pseudomonadati</taxon>
        <taxon>Campylobacterota</taxon>
        <taxon>Epsilonproteobacteria</taxon>
        <taxon>Campylobacterales</taxon>
        <taxon>Campylobacteraceae</taxon>
        <taxon>Campylobacter</taxon>
    </lineage>
</organism>
<keyword evidence="2 6" id="KW-0812">Transmembrane</keyword>
<gene>
    <name evidence="9" type="ordered locus">CJJ81176_1032</name>
</gene>
<evidence type="ECO:0000313" key="9">
    <source>
        <dbReference type="EMBL" id="EAQ72089.1"/>
    </source>
</evidence>
<evidence type="ECO:0000256" key="5">
    <source>
        <dbReference type="ARBA" id="ARBA00023136"/>
    </source>
</evidence>
<feature type="domain" description="ResB-like" evidence="8">
    <location>
        <begin position="393"/>
        <end position="458"/>
    </location>
</feature>
<dbReference type="KEGG" id="cjj:CJJ81176_1032"/>
<name>A0A0H3PCT8_CAMJJ</name>
<feature type="domain" description="Cytochrome c assembly protein" evidence="7">
    <location>
        <begin position="837"/>
        <end position="1043"/>
    </location>
</feature>
<dbReference type="RefSeq" id="WP_002856023.1">
    <property type="nucleotide sequence ID" value="NC_008787.1"/>
</dbReference>
<evidence type="ECO:0000259" key="8">
    <source>
        <dbReference type="Pfam" id="PF05140"/>
    </source>
</evidence>
<dbReference type="PANTHER" id="PTHR30071">
    <property type="entry name" value="HEME EXPORTER PROTEIN C"/>
    <property type="match status" value="1"/>
</dbReference>
<accession>A0A0H3PCT8</accession>
<dbReference type="Pfam" id="PF01578">
    <property type="entry name" value="Cytochrom_C_asm"/>
    <property type="match status" value="1"/>
</dbReference>
<dbReference type="AlphaFoldDB" id="A0A0H3PCT8"/>
<dbReference type="GO" id="GO:0020037">
    <property type="term" value="F:heme binding"/>
    <property type="evidence" value="ECO:0007669"/>
    <property type="project" value="InterPro"/>
</dbReference>
<dbReference type="InterPro" id="IPR002541">
    <property type="entry name" value="Cyt_c_assembly"/>
</dbReference>
<dbReference type="EMBL" id="CP000538">
    <property type="protein sequence ID" value="EAQ72089.1"/>
    <property type="molecule type" value="Genomic_DNA"/>
</dbReference>
<dbReference type="Proteomes" id="UP000000646">
    <property type="component" value="Chromosome"/>
</dbReference>
<dbReference type="eggNOG" id="COG0755">
    <property type="taxonomic scope" value="Bacteria"/>
</dbReference>
<keyword evidence="4 6" id="KW-1133">Transmembrane helix</keyword>
<evidence type="ECO:0000256" key="4">
    <source>
        <dbReference type="ARBA" id="ARBA00022989"/>
    </source>
</evidence>
<feature type="transmembrane region" description="Helical" evidence="6">
    <location>
        <begin position="1055"/>
        <end position="1071"/>
    </location>
</feature>
<feature type="transmembrane region" description="Helical" evidence="6">
    <location>
        <begin position="52"/>
        <end position="68"/>
    </location>
</feature>
<evidence type="ECO:0000256" key="1">
    <source>
        <dbReference type="ARBA" id="ARBA00004141"/>
    </source>
</evidence>
<feature type="transmembrane region" description="Helical" evidence="6">
    <location>
        <begin position="990"/>
        <end position="1008"/>
    </location>
</feature>
<feature type="transmembrane region" description="Helical" evidence="6">
    <location>
        <begin position="864"/>
        <end position="883"/>
    </location>
</feature>
<dbReference type="InterPro" id="IPR045062">
    <property type="entry name" value="Cyt_c_biogenesis_CcsA/CcmC"/>
</dbReference>